<feature type="domain" description="Integrator complex subunit 1 R3" evidence="4">
    <location>
        <begin position="1721"/>
        <end position="1874"/>
    </location>
</feature>
<evidence type="ECO:0000313" key="6">
    <source>
        <dbReference type="EMBL" id="TKR73928.1"/>
    </source>
</evidence>
<keyword evidence="7" id="KW-1185">Reference proteome</keyword>
<evidence type="ECO:0000259" key="5">
    <source>
        <dbReference type="Pfam" id="PF22929"/>
    </source>
</evidence>
<dbReference type="STRING" id="34508.A0A4U5MVY2"/>
<reference evidence="6 7" key="2">
    <citation type="journal article" date="2019" name="G3 (Bethesda)">
        <title>Hybrid Assembly of the Genome of the Entomopathogenic Nematode Steinernema carpocapsae Identifies the X-Chromosome.</title>
        <authorList>
            <person name="Serra L."/>
            <person name="Macchietto M."/>
            <person name="Macias-Munoz A."/>
            <person name="McGill C.J."/>
            <person name="Rodriguez I.M."/>
            <person name="Rodriguez B."/>
            <person name="Murad R."/>
            <person name="Mortazavi A."/>
        </authorList>
    </citation>
    <scope>NUCLEOTIDE SEQUENCE [LARGE SCALE GENOMIC DNA]</scope>
    <source>
        <strain evidence="6 7">ALL</strain>
    </source>
</reference>
<protein>
    <submittedName>
        <fullName evidence="6">Uncharacterized protein</fullName>
    </submittedName>
</protein>
<feature type="compositionally biased region" description="Basic and acidic residues" evidence="2">
    <location>
        <begin position="1909"/>
        <end position="1934"/>
    </location>
</feature>
<name>A0A4U5MVY2_STECR</name>
<feature type="region of interest" description="Disordered" evidence="2">
    <location>
        <begin position="1901"/>
        <end position="1943"/>
    </location>
</feature>
<comment type="caution">
    <text evidence="6">The sequence shown here is derived from an EMBL/GenBank/DDBJ whole genome shotgun (WGS) entry which is preliminary data.</text>
</comment>
<dbReference type="PANTHER" id="PTHR21224:SF1">
    <property type="entry name" value="INTEGRATOR COMPLEX SUBUNIT 1"/>
    <property type="match status" value="1"/>
</dbReference>
<dbReference type="OrthoDB" id="19938at2759"/>
<dbReference type="Proteomes" id="UP000298663">
    <property type="component" value="Unassembled WGS sequence"/>
</dbReference>
<reference evidence="6 7" key="1">
    <citation type="journal article" date="2015" name="Genome Biol.">
        <title>Comparative genomics of Steinernema reveals deeply conserved gene regulatory networks.</title>
        <authorList>
            <person name="Dillman A.R."/>
            <person name="Macchietto M."/>
            <person name="Porter C.F."/>
            <person name="Rogers A."/>
            <person name="Williams B."/>
            <person name="Antoshechkin I."/>
            <person name="Lee M.M."/>
            <person name="Goodwin Z."/>
            <person name="Lu X."/>
            <person name="Lewis E.E."/>
            <person name="Goodrich-Blair H."/>
            <person name="Stock S.P."/>
            <person name="Adams B.J."/>
            <person name="Sternberg P.W."/>
            <person name="Mortazavi A."/>
        </authorList>
    </citation>
    <scope>NUCLEOTIDE SEQUENCE [LARGE SCALE GENOMIC DNA]</scope>
    <source>
        <strain evidence="6 7">ALL</strain>
    </source>
</reference>
<dbReference type="PANTHER" id="PTHR21224">
    <property type="entry name" value="INTEGRATOR COMPLEX SUBUNIT 1"/>
    <property type="match status" value="1"/>
</dbReference>
<dbReference type="InterPro" id="IPR053966">
    <property type="entry name" value="INTS1_INTS2-bd"/>
</dbReference>
<feature type="region of interest" description="Disordered" evidence="2">
    <location>
        <begin position="23"/>
        <end position="96"/>
    </location>
</feature>
<dbReference type="InterPro" id="IPR053964">
    <property type="entry name" value="INT1_R3"/>
</dbReference>
<feature type="compositionally biased region" description="Polar residues" evidence="2">
    <location>
        <begin position="80"/>
        <end position="89"/>
    </location>
</feature>
<gene>
    <name evidence="6" type="ORF">L596_021173</name>
</gene>
<evidence type="ECO:0000256" key="1">
    <source>
        <dbReference type="SAM" id="Coils"/>
    </source>
</evidence>
<dbReference type="Pfam" id="PF22927">
    <property type="entry name" value="INT1_R3"/>
    <property type="match status" value="1"/>
</dbReference>
<organism evidence="6 7">
    <name type="scientific">Steinernema carpocapsae</name>
    <name type="common">Entomopathogenic nematode</name>
    <dbReference type="NCBI Taxonomy" id="34508"/>
    <lineage>
        <taxon>Eukaryota</taxon>
        <taxon>Metazoa</taxon>
        <taxon>Ecdysozoa</taxon>
        <taxon>Nematoda</taxon>
        <taxon>Chromadorea</taxon>
        <taxon>Rhabditida</taxon>
        <taxon>Tylenchina</taxon>
        <taxon>Panagrolaimomorpha</taxon>
        <taxon>Strongyloidoidea</taxon>
        <taxon>Steinernematidae</taxon>
        <taxon>Steinernema</taxon>
    </lineage>
</organism>
<evidence type="ECO:0000259" key="4">
    <source>
        <dbReference type="Pfam" id="PF22927"/>
    </source>
</evidence>
<dbReference type="GO" id="GO:0032039">
    <property type="term" value="C:integrator complex"/>
    <property type="evidence" value="ECO:0007669"/>
    <property type="project" value="InterPro"/>
</dbReference>
<evidence type="ECO:0000256" key="2">
    <source>
        <dbReference type="SAM" id="MobiDB-lite"/>
    </source>
</evidence>
<sequence>MSKPPSRFEKVKGPKAASQLFTLGKKGSNSSIAQAAAADAPVPTPRTVIKRSHPASEASNSPTTSPAGKKKRVDPRLAKQNATKQASAGTTQPTTSTTLFGKGSAFSVVGSSKNRSASAGTSVDVMGGGKVGAFTTATSNFSVASLSSLLSEGVFFVDLLSWKNQCLDIQFSAAEFSNLVEEAKMSEAEDQLAKVVCCALKAFLSENVAVPMNPTFAATIRNVFTSEKDLSSKLMVQSALYSALHTMGTSTEREKMTERIGLILGLLETVMSNLEEWPLALVSLAVADSLDRRGWVDHPHAANLVPKIFSAFDTIFPTDEMTKDVGAPTLGKRQTGALSESKFKKDTKEINCMKVKLVDLLEKCLQKESAQREGLAKNAIRTMSACCGIGEFRIFATKRLDNWLQNAKLQRCAIELFLFLASNVGSEGSDGYKPVMKFLAHMKSMQSKQINHVYNVVIKEIAKNDEQSIGVLVGLLVESEFSDNKSGYGMGVLPTLNSFNPKITRQVLAEKLVKMKDKDETFRLQKNFIRELVRTHLRSDFSFSAMAKDLYAAVSKKVGDELIPEKLFNAVIDTVCSMPFLSLTNQIRKAFAVRRSGPTLTMTQSDHEAVTRMQAQLLELFTVSFEWLKSVKVENARNIHHLAFYKVLYFSQYSDYHVPSENWPTEQDLTYMQKMASEVQFSEDLFNSLFEIGLDPEQPMDSGYILDLISKMTMRTLNSTNCGLGQKETSSITINSFHCVEKLFQLTSFRGDPQRPIDSDDENLLSVKDNYWKAWLILLVWCCMNKTSILPAAYEKYPILKLVIQVSVTRDYTFPPPAFGHNSTAEKIREEEEKLAAEEKSAILEVESRMVKATIGLNNSRLATRLCLNNPEGPMRAPTDDFFNELRSVNEINYLGAQLCQCRTPDILLDLIRDQGTQRAMPSITRIVSSTGQAIHHLPLLCLAQIALFCIDNSGYHAASEGLTEENLDSIIFKLRHYLRDSKSTIERVKELLYYVVDQLGATTKAQRQAAVKLFERMLNNNFGILEKLSEVVFFAKMKQDICTSLATKACTVESDPEYLAEYVAFIKEHIAVQAWHEVSVRLSFLVDRCMSSEAVNGALLHFYTDYLSAAASSESKIDWIFDDDLQTERVCVKLPDATVTITSHSLSALIKLLCFAKTDSDSDAQETREKLLGVWFPSDPKKQPTVQKFTDSGDLVDLELLSVDLKKKMLCSNDDRLSKIALNGVGAKEALTYIRTFGLSSNSAMQLLSIIEKGSNSLTDLKQVKNALSFIESYSKDGIAPAKFTKKMTALSKVKAEEDITDSPIVITVTDLKNDVISDVAIEEKPTVFTKETVEEVLDEICKEDITDSNQDQKTASSPKWSKLNVAISSNTSLASITLAIVEKNLDAFLAHAQVELLVLLISMMNCADKNTSLTSSLTTLAEKLEKNQNVPSFVMSTLRKYVVKPAKPQFLRRAVPDLEGKTCIALATLDADATLRKLVDIGGTGQSMAAIRLNDFEVNRLINHYLLLCPEIIEGPEPQDSPKANSTLITKIRQMFASNSNAVYRLILQIPHRAPPTTLEFLFSTLLSSLDDRLNPVFVLDFVTACVDEIRYLPTNDQTVVFVQYIIHDIVRFTGPSKDTAIANRLSIVVAILDVIIAESRNSSTLVRLLFDYFEKFLYAPPQTAEDERKGDAVKAITSSLATVYPSFSVFIHNSSSEIAKQKDQIGIGERMVARDIYLHHTMVSLFGELERSELTEARKTMDNLLELAHLQPKVFVRQLPALIAKLHTVAQLPMGVKRMKETGYYDVLMFVLEAVIATEPYSFESEENMTSLFTFFFEYFKNKVAKTKSAFFEFVKLIMDVVLVYIEKYKDARKFFAERLTYLVEMNHYVKHEGFLRILECLPRTSELDDVVEKQNITQHHPAVHHPKDRDLRELQRDDPREPRESRDPRGRGFHRRGTM</sequence>
<accession>A0A4U5MVY2</accession>
<dbReference type="EMBL" id="AZBU02000006">
    <property type="protein sequence ID" value="TKR73928.1"/>
    <property type="molecule type" value="Genomic_DNA"/>
</dbReference>
<dbReference type="GO" id="GO:0034474">
    <property type="term" value="P:U2 snRNA 3'-end processing"/>
    <property type="evidence" value="ECO:0007669"/>
    <property type="project" value="InterPro"/>
</dbReference>
<feature type="coiled-coil region" evidence="1">
    <location>
        <begin position="821"/>
        <end position="849"/>
    </location>
</feature>
<dbReference type="Pfam" id="PF12432">
    <property type="entry name" value="INTS1_RP2B-bd"/>
    <property type="match status" value="1"/>
</dbReference>
<evidence type="ECO:0000313" key="7">
    <source>
        <dbReference type="Proteomes" id="UP000298663"/>
    </source>
</evidence>
<keyword evidence="1" id="KW-0175">Coiled coil</keyword>
<feature type="domain" description="Integrator complex subunit 1 RPB2-binding" evidence="3">
    <location>
        <begin position="357"/>
        <end position="509"/>
    </location>
</feature>
<dbReference type="Pfam" id="PF22929">
    <property type="entry name" value="INTS1_INTS2-bd"/>
    <property type="match status" value="1"/>
</dbReference>
<feature type="compositionally biased region" description="Polar residues" evidence="2">
    <location>
        <begin position="57"/>
        <end position="66"/>
    </location>
</feature>
<dbReference type="InterPro" id="IPR022145">
    <property type="entry name" value="INTS1_RPB2-bd"/>
</dbReference>
<dbReference type="InterPro" id="IPR038902">
    <property type="entry name" value="INTS1"/>
</dbReference>
<proteinExistence type="predicted"/>
<evidence type="ECO:0000259" key="3">
    <source>
        <dbReference type="Pfam" id="PF12432"/>
    </source>
</evidence>
<feature type="domain" description="Integrator complex subunit 1 INTS2-binding" evidence="5">
    <location>
        <begin position="1018"/>
        <end position="1257"/>
    </location>
</feature>